<proteinExistence type="inferred from homology"/>
<dbReference type="EMBL" id="NWMT01000214">
    <property type="protein sequence ID" value="PCC98309.1"/>
    <property type="molecule type" value="Genomic_DNA"/>
</dbReference>
<reference evidence="4 6" key="1">
    <citation type="submission" date="2017-09" db="EMBL/GenBank/DDBJ databases">
        <title>Bacterial and phytoplankton interrelationship in Kongsfjorden, an Arctic fjord.</title>
        <authorList>
            <person name="Sinha R."/>
            <person name="Krishnan K."/>
        </authorList>
    </citation>
    <scope>NUCLEOTIDE SEQUENCE [LARGE SCALE GENOMIC DNA]</scope>
    <source>
        <strain evidence="4 6">58</strain>
    </source>
</reference>
<evidence type="ECO:0000313" key="4">
    <source>
        <dbReference type="EMBL" id="PCC98309.1"/>
    </source>
</evidence>
<dbReference type="SUPFAM" id="SSF53850">
    <property type="entry name" value="Periplasmic binding protein-like II"/>
    <property type="match status" value="1"/>
</dbReference>
<dbReference type="Proteomes" id="UP000344571">
    <property type="component" value="Chromosome"/>
</dbReference>
<keyword evidence="7" id="KW-1185">Reference proteome</keyword>
<evidence type="ECO:0000256" key="1">
    <source>
        <dbReference type="ARBA" id="ARBA00010333"/>
    </source>
</evidence>
<name>A0AA91U0E6_9GAMM</name>
<dbReference type="InterPro" id="IPR001638">
    <property type="entry name" value="Solute-binding_3/MltF_N"/>
</dbReference>
<evidence type="ECO:0000259" key="3">
    <source>
        <dbReference type="SMART" id="SM00062"/>
    </source>
</evidence>
<dbReference type="EMBL" id="CP033116">
    <property type="protein sequence ID" value="QFY56676.1"/>
    <property type="molecule type" value="Genomic_DNA"/>
</dbReference>
<gene>
    <name evidence="4" type="ORF">CO192_16105</name>
    <name evidence="5" type="ORF">EAO82_10010</name>
</gene>
<dbReference type="Gene3D" id="3.40.190.10">
    <property type="entry name" value="Periplasmic binding protein-like II"/>
    <property type="match status" value="2"/>
</dbReference>
<accession>A0AA91U0E6</accession>
<evidence type="ECO:0000313" key="7">
    <source>
        <dbReference type="Proteomes" id="UP000344571"/>
    </source>
</evidence>
<dbReference type="Pfam" id="PF00497">
    <property type="entry name" value="SBP_bac_3"/>
    <property type="match status" value="1"/>
</dbReference>
<dbReference type="AlphaFoldDB" id="A0AA91U0E6"/>
<comment type="similarity">
    <text evidence="1">Belongs to the bacterial solute-binding protein 3 family.</text>
</comment>
<evidence type="ECO:0000313" key="6">
    <source>
        <dbReference type="Proteomes" id="UP000243750"/>
    </source>
</evidence>
<sequence length="270" mass="30350">MTILIGAVAARPVLPGGCLALVLVVLACWPSLAAAECEKSVRWDDDPPFSMQMPNGDIAGIDVELNRAVLEHLDCKATLHKLPWARALRELELGRLDILPSAFRRPEREKFAHFSGAVIPASHNILFMHERALAKWPVSRLIDLRDTEFRLGAQIRVYYGSDFQEVMNDPEFAARVTILAKRENLWRMLDRGRIDGVIANEHTGAYEIRQLGLGRQIKATKVVVSHEPAEVAFSKESNDPDFVRDYAEALQQLVADGSYKQIVRRYVPAQ</sequence>
<dbReference type="PANTHER" id="PTHR35936">
    <property type="entry name" value="MEMBRANE-BOUND LYTIC MUREIN TRANSGLYCOSYLASE F"/>
    <property type="match status" value="1"/>
</dbReference>
<evidence type="ECO:0000313" key="5">
    <source>
        <dbReference type="EMBL" id="QFY56676.1"/>
    </source>
</evidence>
<reference evidence="5 7" key="2">
    <citation type="submission" date="2018-10" db="EMBL/GenBank/DDBJ databases">
        <title>Complete genome sequence of Pseudomonas pelagia strain Kongs-67.</title>
        <authorList>
            <person name="Sinha R.K."/>
            <person name="Krishnan K."/>
        </authorList>
    </citation>
    <scope>NUCLEOTIDE SEQUENCE [LARGE SCALE GENOMIC DNA]</scope>
    <source>
        <strain evidence="5 7">Kongs-67</strain>
    </source>
</reference>
<organism evidence="4 6">
    <name type="scientific">Halopseudomonas pelagia</name>
    <dbReference type="NCBI Taxonomy" id="553151"/>
    <lineage>
        <taxon>Bacteria</taxon>
        <taxon>Pseudomonadati</taxon>
        <taxon>Pseudomonadota</taxon>
        <taxon>Gammaproteobacteria</taxon>
        <taxon>Pseudomonadales</taxon>
        <taxon>Pseudomonadaceae</taxon>
        <taxon>Halopseudomonas</taxon>
    </lineage>
</organism>
<dbReference type="SMART" id="SM00062">
    <property type="entry name" value="PBPb"/>
    <property type="match status" value="1"/>
</dbReference>
<protein>
    <submittedName>
        <fullName evidence="4">ABC transporter substrate-binding protein</fullName>
    </submittedName>
</protein>
<dbReference type="Proteomes" id="UP000243750">
    <property type="component" value="Unassembled WGS sequence"/>
</dbReference>
<feature type="domain" description="Solute-binding protein family 3/N-terminal" evidence="3">
    <location>
        <begin position="44"/>
        <end position="270"/>
    </location>
</feature>
<dbReference type="PANTHER" id="PTHR35936:SF25">
    <property type="entry name" value="ABC TRANSPORTER SUBSTRATE-BINDING PROTEIN"/>
    <property type="match status" value="1"/>
</dbReference>
<keyword evidence="2" id="KW-0732">Signal</keyword>
<evidence type="ECO:0000256" key="2">
    <source>
        <dbReference type="ARBA" id="ARBA00022729"/>
    </source>
</evidence>